<feature type="transmembrane region" description="Helical" evidence="5">
    <location>
        <begin position="198"/>
        <end position="217"/>
    </location>
</feature>
<feature type="transmembrane region" description="Helical" evidence="5">
    <location>
        <begin position="409"/>
        <end position="431"/>
    </location>
</feature>
<dbReference type="PANTHER" id="PTHR23501">
    <property type="entry name" value="MAJOR FACILITATOR SUPERFAMILY"/>
    <property type="match status" value="1"/>
</dbReference>
<dbReference type="KEGG" id="sjv:SJAV_21250"/>
<keyword evidence="2 5" id="KW-0812">Transmembrane</keyword>
<dbReference type="RefSeq" id="WP_369609716.1">
    <property type="nucleotide sequence ID" value="NZ_AP031322.1"/>
</dbReference>
<feature type="transmembrane region" description="Helical" evidence="5">
    <location>
        <begin position="47"/>
        <end position="67"/>
    </location>
</feature>
<sequence length="486" mass="52903">MSENYDLKYAYRALMILAPIAIAVMYTEAMLVPSLPTIAQDYNVNSATVSWVLTAYLISGVVANPIVGKLGDIYGKKRVLVYIMILYTIAVTLNGFAPNFTLFVIFRTIQGIGLGMFPLAFSLIREEFPPYLVPRAQGIVSAMFGIGSAISLPIAATVAQDLGWQYNYHFVIPFVILLTYLTAKYIRESRYTNPNTRIDYVGAGILGTSLALLVAGLSEAPTWGWTSFPFFATVFLGLGLFVSFIFYENKVQFPLMSVKLLKEKNVFAANLAAFVAGFGIFMAYQALSYLLELPSPVGFGFDILTTGLLMWPVSFMQIFGALTASRLIVRSGTKLVIVLASVILSVFYFFLSLIASAGSKAGIVNVILFSSLATLGAAMLNVVLINILTFSVDRRVLGVATGMNTVFRLIGGAFGPSVAGSLLSTFYTYMIYPMPVNGDIMYMPIQIPSDFAFQLTFLIASVAGLLMVIIGSMTRDIKINQGQKVG</sequence>
<evidence type="ECO:0000313" key="7">
    <source>
        <dbReference type="EMBL" id="BFH74181.1"/>
    </source>
</evidence>
<feature type="transmembrane region" description="Helical" evidence="5">
    <location>
        <begin position="168"/>
        <end position="186"/>
    </location>
</feature>
<evidence type="ECO:0000256" key="3">
    <source>
        <dbReference type="ARBA" id="ARBA00022989"/>
    </source>
</evidence>
<accession>A0AAT9GT96</accession>
<dbReference type="PANTHER" id="PTHR23501:SF192">
    <property type="entry name" value="TRANSPORTER"/>
    <property type="match status" value="1"/>
</dbReference>
<protein>
    <submittedName>
        <fullName evidence="7">MFS transporter</fullName>
    </submittedName>
</protein>
<feature type="transmembrane region" description="Helical" evidence="5">
    <location>
        <begin position="223"/>
        <end position="247"/>
    </location>
</feature>
<dbReference type="InterPro" id="IPR036259">
    <property type="entry name" value="MFS_trans_sf"/>
</dbReference>
<feature type="transmembrane region" description="Helical" evidence="5">
    <location>
        <begin position="103"/>
        <end position="124"/>
    </location>
</feature>
<proteinExistence type="predicted"/>
<dbReference type="GO" id="GO:0005886">
    <property type="term" value="C:plasma membrane"/>
    <property type="evidence" value="ECO:0007669"/>
    <property type="project" value="TreeGrafter"/>
</dbReference>
<dbReference type="Pfam" id="PF07690">
    <property type="entry name" value="MFS_1"/>
    <property type="match status" value="1"/>
</dbReference>
<feature type="transmembrane region" description="Helical" evidence="5">
    <location>
        <begin position="363"/>
        <end position="388"/>
    </location>
</feature>
<dbReference type="InterPro" id="IPR020846">
    <property type="entry name" value="MFS_dom"/>
</dbReference>
<feature type="transmembrane region" description="Helical" evidence="5">
    <location>
        <begin position="9"/>
        <end position="27"/>
    </location>
</feature>
<feature type="transmembrane region" description="Helical" evidence="5">
    <location>
        <begin position="451"/>
        <end position="470"/>
    </location>
</feature>
<name>A0AAT9GT96_9CREN</name>
<evidence type="ECO:0000256" key="4">
    <source>
        <dbReference type="ARBA" id="ARBA00023136"/>
    </source>
</evidence>
<dbReference type="Gene3D" id="1.20.1250.20">
    <property type="entry name" value="MFS general substrate transporter like domains"/>
    <property type="match status" value="1"/>
</dbReference>
<comment type="subcellular location">
    <subcellularLocation>
        <location evidence="1">Membrane</location>
        <topology evidence="1">Multi-pass membrane protein</topology>
    </subcellularLocation>
</comment>
<dbReference type="PROSITE" id="PS50850">
    <property type="entry name" value="MFS"/>
    <property type="match status" value="1"/>
</dbReference>
<evidence type="ECO:0000256" key="1">
    <source>
        <dbReference type="ARBA" id="ARBA00004141"/>
    </source>
</evidence>
<evidence type="ECO:0000256" key="2">
    <source>
        <dbReference type="ARBA" id="ARBA00022692"/>
    </source>
</evidence>
<dbReference type="SUPFAM" id="SSF103473">
    <property type="entry name" value="MFS general substrate transporter"/>
    <property type="match status" value="2"/>
</dbReference>
<keyword evidence="3 5" id="KW-1133">Transmembrane helix</keyword>
<dbReference type="AlphaFoldDB" id="A0AAT9GT96"/>
<dbReference type="GeneID" id="92355076"/>
<gene>
    <name evidence="7" type="ORF">SJAV_21250</name>
</gene>
<keyword evidence="4 5" id="KW-0472">Membrane</keyword>
<organism evidence="7">
    <name type="scientific">Sulfurisphaera javensis</name>
    <dbReference type="NCBI Taxonomy" id="2049879"/>
    <lineage>
        <taxon>Archaea</taxon>
        <taxon>Thermoproteota</taxon>
        <taxon>Thermoprotei</taxon>
        <taxon>Sulfolobales</taxon>
        <taxon>Sulfolobaceae</taxon>
        <taxon>Sulfurisphaera</taxon>
    </lineage>
</organism>
<dbReference type="InterPro" id="IPR011701">
    <property type="entry name" value="MFS"/>
</dbReference>
<reference evidence="7" key="1">
    <citation type="submission" date="2024-03" db="EMBL/GenBank/DDBJ databases">
        <title>Complete genome sequence of Sulfurisphaera javensis strain KD-1.</title>
        <authorList>
            <person name="Sakai H."/>
            <person name="Nur N."/>
            <person name="Suwanto A."/>
            <person name="Kurosawa N."/>
        </authorList>
    </citation>
    <scope>NUCLEOTIDE SEQUENCE</scope>
    <source>
        <strain evidence="7">KD-1</strain>
    </source>
</reference>
<feature type="transmembrane region" description="Helical" evidence="5">
    <location>
        <begin position="335"/>
        <end position="357"/>
    </location>
</feature>
<feature type="transmembrane region" description="Helical" evidence="5">
    <location>
        <begin position="267"/>
        <end position="287"/>
    </location>
</feature>
<evidence type="ECO:0000256" key="5">
    <source>
        <dbReference type="SAM" id="Phobius"/>
    </source>
</evidence>
<feature type="transmembrane region" description="Helical" evidence="5">
    <location>
        <begin position="79"/>
        <end position="97"/>
    </location>
</feature>
<feature type="transmembrane region" description="Helical" evidence="5">
    <location>
        <begin position="136"/>
        <end position="156"/>
    </location>
</feature>
<dbReference type="CDD" id="cd17504">
    <property type="entry name" value="MFS_MMR_MDR_like"/>
    <property type="match status" value="1"/>
</dbReference>
<feature type="transmembrane region" description="Helical" evidence="5">
    <location>
        <begin position="299"/>
        <end position="323"/>
    </location>
</feature>
<dbReference type="EMBL" id="AP031322">
    <property type="protein sequence ID" value="BFH74181.1"/>
    <property type="molecule type" value="Genomic_DNA"/>
</dbReference>
<evidence type="ECO:0000259" key="6">
    <source>
        <dbReference type="PROSITE" id="PS50850"/>
    </source>
</evidence>
<dbReference type="GO" id="GO:0022857">
    <property type="term" value="F:transmembrane transporter activity"/>
    <property type="evidence" value="ECO:0007669"/>
    <property type="project" value="InterPro"/>
</dbReference>
<feature type="domain" description="Major facilitator superfamily (MFS) profile" evidence="6">
    <location>
        <begin position="13"/>
        <end position="475"/>
    </location>
</feature>
<dbReference type="Gene3D" id="1.20.1720.10">
    <property type="entry name" value="Multidrug resistance protein D"/>
    <property type="match status" value="1"/>
</dbReference>